<sequence length="124" mass="14625">MTIFSTFLTQSIRTLTTGNAPIKTTATQWSPKKRVSRETMEKIRALAFRVKRMNEKVHVLTPMQQPDVYDSIKLSQEFKLSVEAIRRILKSKYQPTFKDAERQEKNRYKAMGERKEAFKRLGRK</sequence>
<dbReference type="Proteomes" id="UP000716291">
    <property type="component" value="Unassembled WGS sequence"/>
</dbReference>
<keyword evidence="5" id="KW-1185">Reference proteome</keyword>
<evidence type="ECO:0000256" key="3">
    <source>
        <dbReference type="ARBA" id="ARBA00013566"/>
    </source>
</evidence>
<accession>A0A9P6XGW4</accession>
<dbReference type="OrthoDB" id="5578174at2759"/>
<organism evidence="4 5">
    <name type="scientific">Rhizopus oryzae</name>
    <name type="common">Mucormycosis agent</name>
    <name type="synonym">Rhizopus arrhizus var. delemar</name>
    <dbReference type="NCBI Taxonomy" id="64495"/>
    <lineage>
        <taxon>Eukaryota</taxon>
        <taxon>Fungi</taxon>
        <taxon>Fungi incertae sedis</taxon>
        <taxon>Mucoromycota</taxon>
        <taxon>Mucoromycotina</taxon>
        <taxon>Mucoromycetes</taxon>
        <taxon>Mucorales</taxon>
        <taxon>Mucorineae</taxon>
        <taxon>Rhizopodaceae</taxon>
        <taxon>Rhizopus</taxon>
    </lineage>
</organism>
<comment type="function">
    <text evidence="1">Required for respiratory activity and maintenance and expression of the mitochondrial genome.</text>
</comment>
<evidence type="ECO:0000256" key="2">
    <source>
        <dbReference type="ARBA" id="ARBA00010895"/>
    </source>
</evidence>
<gene>
    <name evidence="4" type="ORF">G6F64_002499</name>
</gene>
<comment type="similarity">
    <text evidence="2">Belongs to the RRG9 family.</text>
</comment>
<reference evidence="4" key="1">
    <citation type="journal article" date="2020" name="Microb. Genom.">
        <title>Genetic diversity of clinical and environmental Mucorales isolates obtained from an investigation of mucormycosis cases among solid organ transplant recipients.</title>
        <authorList>
            <person name="Nguyen M.H."/>
            <person name="Kaul D."/>
            <person name="Muto C."/>
            <person name="Cheng S.J."/>
            <person name="Richter R.A."/>
            <person name="Bruno V.M."/>
            <person name="Liu G."/>
            <person name="Beyhan S."/>
            <person name="Sundermann A.J."/>
            <person name="Mounaud S."/>
            <person name="Pasculle A.W."/>
            <person name="Nierman W.C."/>
            <person name="Driscoll E."/>
            <person name="Cumbie R."/>
            <person name="Clancy C.J."/>
            <person name="Dupont C.L."/>
        </authorList>
    </citation>
    <scope>NUCLEOTIDE SEQUENCE</scope>
    <source>
        <strain evidence="4">GL11</strain>
    </source>
</reference>
<comment type="caution">
    <text evidence="4">The sequence shown here is derived from an EMBL/GenBank/DDBJ whole genome shotgun (WGS) entry which is preliminary data.</text>
</comment>
<evidence type="ECO:0000313" key="4">
    <source>
        <dbReference type="EMBL" id="KAG1313111.1"/>
    </source>
</evidence>
<dbReference type="InterPro" id="IPR010487">
    <property type="entry name" value="NGRN/Rrg9"/>
</dbReference>
<evidence type="ECO:0000256" key="1">
    <source>
        <dbReference type="ARBA" id="ARBA00003548"/>
    </source>
</evidence>
<dbReference type="EMBL" id="JAANQT010000218">
    <property type="protein sequence ID" value="KAG1313111.1"/>
    <property type="molecule type" value="Genomic_DNA"/>
</dbReference>
<dbReference type="PANTHER" id="PTHR13475:SF3">
    <property type="entry name" value="NEUGRIN"/>
    <property type="match status" value="1"/>
</dbReference>
<proteinExistence type="inferred from homology"/>
<evidence type="ECO:0000313" key="5">
    <source>
        <dbReference type="Proteomes" id="UP000716291"/>
    </source>
</evidence>
<name>A0A9P6XGW4_RHIOR</name>
<dbReference type="AlphaFoldDB" id="A0A9P6XGW4"/>
<protein>
    <recommendedName>
        <fullName evidence="3">Required for respiratory growth protein 9, mitochondrial</fullName>
    </recommendedName>
</protein>
<dbReference type="PANTHER" id="PTHR13475">
    <property type="entry name" value="NEUGRIN"/>
    <property type="match status" value="1"/>
</dbReference>
<dbReference type="GO" id="GO:0005634">
    <property type="term" value="C:nucleus"/>
    <property type="evidence" value="ECO:0007669"/>
    <property type="project" value="TreeGrafter"/>
</dbReference>